<dbReference type="AlphaFoldDB" id="A0A328VQ87"/>
<dbReference type="SUPFAM" id="SSF55961">
    <property type="entry name" value="Bet v1-like"/>
    <property type="match status" value="1"/>
</dbReference>
<comment type="caution">
    <text evidence="1">The sequence shown here is derived from an EMBL/GenBank/DDBJ whole genome shotgun (WGS) entry which is preliminary data.</text>
</comment>
<dbReference type="CDD" id="cd05018">
    <property type="entry name" value="CoxG"/>
    <property type="match status" value="1"/>
</dbReference>
<reference evidence="1 2" key="1">
    <citation type="submission" date="2016-08" db="EMBL/GenBank/DDBJ databases">
        <title>Analysis of Carbohydrate Active Enzymes in Thermogemmatispora T81 Reveals Carbohydrate Degradation Ability.</title>
        <authorList>
            <person name="Tomazini A."/>
            <person name="Lal S."/>
            <person name="Stott M."/>
            <person name="Henrissat B."/>
            <person name="Polikarpov I."/>
            <person name="Sparling R."/>
            <person name="Levin D.B."/>
        </authorList>
    </citation>
    <scope>NUCLEOTIDE SEQUENCE [LARGE SCALE GENOMIC DNA]</scope>
    <source>
        <strain evidence="1 2">T81</strain>
    </source>
</reference>
<dbReference type="OrthoDB" id="2374625at2"/>
<proteinExistence type="predicted"/>
<evidence type="ECO:0000313" key="2">
    <source>
        <dbReference type="Proteomes" id="UP000248706"/>
    </source>
</evidence>
<evidence type="ECO:0008006" key="3">
    <source>
        <dbReference type="Google" id="ProtNLM"/>
    </source>
</evidence>
<dbReference type="Proteomes" id="UP000248706">
    <property type="component" value="Unassembled WGS sequence"/>
</dbReference>
<protein>
    <recommendedName>
        <fullName evidence="3">Carbon monoxide dehydrogenase</fullName>
    </recommendedName>
</protein>
<accession>A0A328VQ87</accession>
<dbReference type="Gene3D" id="3.30.530.20">
    <property type="match status" value="1"/>
</dbReference>
<dbReference type="RefSeq" id="WP_112433592.1">
    <property type="nucleotide sequence ID" value="NZ_MCIF01000002.1"/>
</dbReference>
<dbReference type="InterPro" id="IPR010419">
    <property type="entry name" value="CO_DH_gsu"/>
</dbReference>
<name>A0A328VQ87_9CHLR</name>
<dbReference type="PANTHER" id="PTHR38588">
    <property type="entry name" value="BLL0334 PROTEIN"/>
    <property type="match status" value="1"/>
</dbReference>
<dbReference type="Pfam" id="PF06240">
    <property type="entry name" value="COXG"/>
    <property type="match status" value="1"/>
</dbReference>
<evidence type="ECO:0000313" key="1">
    <source>
        <dbReference type="EMBL" id="RAQ98362.1"/>
    </source>
</evidence>
<dbReference type="EMBL" id="MCIF01000002">
    <property type="protein sequence ID" value="RAQ98362.1"/>
    <property type="molecule type" value="Genomic_DNA"/>
</dbReference>
<sequence length="152" mass="16183">MDFSGSQTIAAPIDKVWAFLLDVNKVAECAPGFQSLEVLGEEHWKAVVSVGIGAVKAKFTLDVTRPEMHEPDHMVVKARGKAPGSAVELSGDMHLTAVDSNQTRMDWEAKVIVSGTIASVGARLLQGTAEKLTGQFFACLKTKLEPGGTSQS</sequence>
<organism evidence="1 2">
    <name type="scientific">Thermogemmatispora tikiterensis</name>
    <dbReference type="NCBI Taxonomy" id="1825093"/>
    <lineage>
        <taxon>Bacteria</taxon>
        <taxon>Bacillati</taxon>
        <taxon>Chloroflexota</taxon>
        <taxon>Ktedonobacteria</taxon>
        <taxon>Thermogemmatisporales</taxon>
        <taxon>Thermogemmatisporaceae</taxon>
        <taxon>Thermogemmatispora</taxon>
    </lineage>
</organism>
<dbReference type="InterPro" id="IPR023393">
    <property type="entry name" value="START-like_dom_sf"/>
</dbReference>
<keyword evidence="2" id="KW-1185">Reference proteome</keyword>
<dbReference type="PANTHER" id="PTHR38588:SF1">
    <property type="entry name" value="BLL0334 PROTEIN"/>
    <property type="match status" value="1"/>
</dbReference>
<gene>
    <name evidence="1" type="ORF">A4R35_22670</name>
</gene>